<dbReference type="GO" id="GO:0005886">
    <property type="term" value="C:plasma membrane"/>
    <property type="evidence" value="ECO:0007669"/>
    <property type="project" value="UniProtKB-SubCell"/>
</dbReference>
<keyword evidence="10 14" id="KW-0472">Membrane</keyword>
<dbReference type="InterPro" id="IPR005821">
    <property type="entry name" value="Ion_trans_dom"/>
</dbReference>
<keyword evidence="8 14" id="KW-1133">Transmembrane helix</keyword>
<comment type="subcellular location">
    <subcellularLocation>
        <location evidence="1">Cell membrane</location>
        <topology evidence="1">Multi-pass membrane protein</topology>
    </subcellularLocation>
</comment>
<feature type="domain" description="Ion transport" evidence="15">
    <location>
        <begin position="834"/>
        <end position="1045"/>
    </location>
</feature>
<feature type="compositionally biased region" description="Low complexity" evidence="13">
    <location>
        <begin position="482"/>
        <end position="497"/>
    </location>
</feature>
<evidence type="ECO:0000256" key="6">
    <source>
        <dbReference type="ARBA" id="ARBA00022737"/>
    </source>
</evidence>
<organism evidence="16 17">
    <name type="scientific">Pythium oligandrum</name>
    <name type="common">Mycoparasitic fungus</name>
    <dbReference type="NCBI Taxonomy" id="41045"/>
    <lineage>
        <taxon>Eukaryota</taxon>
        <taxon>Sar</taxon>
        <taxon>Stramenopiles</taxon>
        <taxon>Oomycota</taxon>
        <taxon>Peronosporomycetes</taxon>
        <taxon>Pythiales</taxon>
        <taxon>Pythiaceae</taxon>
        <taxon>Pythium</taxon>
    </lineage>
</organism>
<evidence type="ECO:0000256" key="7">
    <source>
        <dbReference type="ARBA" id="ARBA00022837"/>
    </source>
</evidence>
<protein>
    <recommendedName>
        <fullName evidence="15">Ion transport domain-containing protein</fullName>
    </recommendedName>
</protein>
<dbReference type="InterPro" id="IPR024862">
    <property type="entry name" value="TRPV"/>
</dbReference>
<dbReference type="PANTHER" id="PTHR10582:SF2">
    <property type="entry name" value="INACTIVE"/>
    <property type="match status" value="1"/>
</dbReference>
<dbReference type="InterPro" id="IPR002110">
    <property type="entry name" value="Ankyrin_rpt"/>
</dbReference>
<keyword evidence="7" id="KW-0106">Calcium</keyword>
<dbReference type="OrthoDB" id="197980at2759"/>
<dbReference type="Proteomes" id="UP000794436">
    <property type="component" value="Unassembled WGS sequence"/>
</dbReference>
<dbReference type="GO" id="GO:0098703">
    <property type="term" value="P:calcium ion import across plasma membrane"/>
    <property type="evidence" value="ECO:0007669"/>
    <property type="project" value="TreeGrafter"/>
</dbReference>
<keyword evidence="11" id="KW-0407">Ion channel</keyword>
<evidence type="ECO:0000256" key="3">
    <source>
        <dbReference type="ARBA" id="ARBA00022475"/>
    </source>
</evidence>
<keyword evidence="3" id="KW-1003">Cell membrane</keyword>
<keyword evidence="9" id="KW-0406">Ion transport</keyword>
<feature type="transmembrane region" description="Helical" evidence="14">
    <location>
        <begin position="987"/>
        <end position="1003"/>
    </location>
</feature>
<evidence type="ECO:0000256" key="10">
    <source>
        <dbReference type="ARBA" id="ARBA00023136"/>
    </source>
</evidence>
<feature type="region of interest" description="Disordered" evidence="13">
    <location>
        <begin position="86"/>
        <end position="111"/>
    </location>
</feature>
<dbReference type="Gene3D" id="1.10.287.70">
    <property type="match status" value="1"/>
</dbReference>
<keyword evidence="4" id="KW-0109">Calcium transport</keyword>
<proteinExistence type="predicted"/>
<feature type="transmembrane region" description="Helical" evidence="14">
    <location>
        <begin position="784"/>
        <end position="802"/>
    </location>
</feature>
<evidence type="ECO:0000256" key="13">
    <source>
        <dbReference type="SAM" id="MobiDB-lite"/>
    </source>
</evidence>
<evidence type="ECO:0000259" key="15">
    <source>
        <dbReference type="Pfam" id="PF00520"/>
    </source>
</evidence>
<feature type="transmembrane region" description="Helical" evidence="14">
    <location>
        <begin position="1015"/>
        <end position="1039"/>
    </location>
</feature>
<evidence type="ECO:0000313" key="16">
    <source>
        <dbReference type="EMBL" id="TMW60565.1"/>
    </source>
</evidence>
<keyword evidence="5 14" id="KW-0812">Transmembrane</keyword>
<dbReference type="PROSITE" id="PS50088">
    <property type="entry name" value="ANK_REPEAT"/>
    <property type="match status" value="2"/>
</dbReference>
<sequence length="1099" mass="126348">MTHGLTEPEFASLTTNSSSAPAKRALPPIETHHKADKDPRYDRDALLAAYRNSHRHRKEIQKAQEKLVIIENVRKRPPKLLLRETTPKTAHSHQHNDHHSHSSKKRDAGTHQRGHYFHGFAARFLPPQFLNRDLETERTDDWAAVRISRAMRRYRMVRELAASRLPQYLGVQCKKVFDECCKCTPLAQGPLTSEDGVYQIAGPNLPKILGMLRSRKNVGMDLLQPHGISQHTVTHVAAQRGYTELVRELLTHWMQHHPMESPYQPYSLALLTRLLHHVRQLRAMKTLVSESNSELRDIIAQIGVVSFSHVSDALDKLHEQDVTLADLIRICGHPLVLCKDAAGNTPLHYAAEGGYLSLCQLLIQHGAHINAQNQAGETPLHFAISSMHEDVCTYLVQRKADVSICRYVSLTLLNNVTIRGTLVEAPEGTAVCKVMPILHARSNAITALLTEHRVPKRSIWLSPWRRKGWRRRRRQPGDPKKTTATVTPASVVSSRASEGTTSEFIAPTEAGIRTSPTSTQAKTPNTPLPLTGNLAEDGMFTRVDSLASSSLFKDCHARDILYFRTAPGNSLMKAHVLCVLMLGEHVAASEAIKARSKQYKGKLFHLLIKNLPQVAVVAMDSFRTPLFRCSLLKDVRERNQRWILDNALKTRREKREALLVLMKGQQKAGKHRRKKQRSLSLAWITHKLYHVWEVLMRVRHFVSVQNVFATADADREFKNNIICEPKGILYEYVYDHAELRGGLSPTLALIIKTECKELLDHPWFSQIMDHKWNAFARQTFRREFHIYTLYFVSVFIATYLHVGDPYLGMPVGGYRSNSFTAHASWIEYFRDAARLVYSLINAHYTYEEFRSYREQGSIKAYLRDGWNWFDLVQITCVWMLFVTEIRGMFGAETFSSEDFELVAFRESYYRVKTWRRYHLRTTLMCIVGPQIFIKWIQFARGNRTLGPFVRMIFKMFHDIFVFLLVFCVFLLGFGFAFFILQLDGCRTYFSAIAMVLQISLGAWDWDAIEEGGPIAIMLFILYAIIGTIMLLNLLIAMLGNTYDKIWEDRLLFFELERAKATLSIQMAMDDDEYDERYWCQRLYVLEGDRPIEGIQFQKF</sequence>
<evidence type="ECO:0000256" key="9">
    <source>
        <dbReference type="ARBA" id="ARBA00023065"/>
    </source>
</evidence>
<dbReference type="EMBL" id="SPLM01000108">
    <property type="protein sequence ID" value="TMW60565.1"/>
    <property type="molecule type" value="Genomic_DNA"/>
</dbReference>
<evidence type="ECO:0000256" key="5">
    <source>
        <dbReference type="ARBA" id="ARBA00022692"/>
    </source>
</evidence>
<evidence type="ECO:0000256" key="2">
    <source>
        <dbReference type="ARBA" id="ARBA00022448"/>
    </source>
</evidence>
<dbReference type="InterPro" id="IPR036770">
    <property type="entry name" value="Ankyrin_rpt-contain_sf"/>
</dbReference>
<keyword evidence="12" id="KW-0040">ANK repeat</keyword>
<evidence type="ECO:0000256" key="14">
    <source>
        <dbReference type="SAM" id="Phobius"/>
    </source>
</evidence>
<dbReference type="PROSITE" id="PS50297">
    <property type="entry name" value="ANK_REP_REGION"/>
    <property type="match status" value="2"/>
</dbReference>
<feature type="repeat" description="ANK" evidence="12">
    <location>
        <begin position="342"/>
        <end position="374"/>
    </location>
</feature>
<feature type="compositionally biased region" description="Basic and acidic residues" evidence="13">
    <location>
        <begin position="94"/>
        <end position="110"/>
    </location>
</feature>
<dbReference type="GO" id="GO:0005216">
    <property type="term" value="F:monoatomic ion channel activity"/>
    <property type="evidence" value="ECO:0007669"/>
    <property type="project" value="InterPro"/>
</dbReference>
<dbReference type="SUPFAM" id="SSF48403">
    <property type="entry name" value="Ankyrin repeat"/>
    <property type="match status" value="1"/>
</dbReference>
<dbReference type="Gene3D" id="1.25.40.20">
    <property type="entry name" value="Ankyrin repeat-containing domain"/>
    <property type="match status" value="1"/>
</dbReference>
<evidence type="ECO:0000256" key="11">
    <source>
        <dbReference type="ARBA" id="ARBA00023303"/>
    </source>
</evidence>
<accession>A0A8K1CCF3</accession>
<keyword evidence="6" id="KW-0677">Repeat</keyword>
<reference evidence="16" key="1">
    <citation type="submission" date="2019-03" db="EMBL/GenBank/DDBJ databases">
        <title>Long read genome sequence of the mycoparasitic Pythium oligandrum ATCC 38472 isolated from sugarbeet rhizosphere.</title>
        <authorList>
            <person name="Gaulin E."/>
        </authorList>
    </citation>
    <scope>NUCLEOTIDE SEQUENCE</scope>
    <source>
        <strain evidence="16">ATCC 38472_TT</strain>
    </source>
</reference>
<dbReference type="Pfam" id="PF12796">
    <property type="entry name" value="Ank_2"/>
    <property type="match status" value="1"/>
</dbReference>
<evidence type="ECO:0000256" key="12">
    <source>
        <dbReference type="PROSITE-ProRule" id="PRU00023"/>
    </source>
</evidence>
<evidence type="ECO:0000313" key="17">
    <source>
        <dbReference type="Proteomes" id="UP000794436"/>
    </source>
</evidence>
<dbReference type="PANTHER" id="PTHR10582">
    <property type="entry name" value="TRANSIENT RECEPTOR POTENTIAL ION CHANNEL PROTEIN"/>
    <property type="match status" value="1"/>
</dbReference>
<feature type="region of interest" description="Disordered" evidence="13">
    <location>
        <begin position="470"/>
        <end position="500"/>
    </location>
</feature>
<name>A0A8K1CCF3_PYTOL</name>
<gene>
    <name evidence="16" type="ORF">Poli38472_000607</name>
</gene>
<evidence type="ECO:0000256" key="1">
    <source>
        <dbReference type="ARBA" id="ARBA00004651"/>
    </source>
</evidence>
<dbReference type="AlphaFoldDB" id="A0A8K1CCF3"/>
<feature type="transmembrane region" description="Helical" evidence="14">
    <location>
        <begin position="917"/>
        <end position="939"/>
    </location>
</feature>
<feature type="transmembrane region" description="Helical" evidence="14">
    <location>
        <begin position="959"/>
        <end position="980"/>
    </location>
</feature>
<evidence type="ECO:0000256" key="8">
    <source>
        <dbReference type="ARBA" id="ARBA00022989"/>
    </source>
</evidence>
<keyword evidence="17" id="KW-1185">Reference proteome</keyword>
<feature type="repeat" description="ANK" evidence="12">
    <location>
        <begin position="375"/>
        <end position="407"/>
    </location>
</feature>
<keyword evidence="2" id="KW-0813">Transport</keyword>
<dbReference type="SMART" id="SM00248">
    <property type="entry name" value="ANK"/>
    <property type="match status" value="2"/>
</dbReference>
<dbReference type="Pfam" id="PF00520">
    <property type="entry name" value="Ion_trans"/>
    <property type="match status" value="1"/>
</dbReference>
<evidence type="ECO:0000256" key="4">
    <source>
        <dbReference type="ARBA" id="ARBA00022568"/>
    </source>
</evidence>
<feature type="region of interest" description="Disordered" evidence="13">
    <location>
        <begin position="1"/>
        <end position="40"/>
    </location>
</feature>
<feature type="compositionally biased region" description="Basic and acidic residues" evidence="13">
    <location>
        <begin position="30"/>
        <end position="40"/>
    </location>
</feature>
<comment type="caution">
    <text evidence="16">The sequence shown here is derived from an EMBL/GenBank/DDBJ whole genome shotgun (WGS) entry which is preliminary data.</text>
</comment>